<dbReference type="InterPro" id="IPR036013">
    <property type="entry name" value="Band_7/SPFH_dom_sf"/>
</dbReference>
<dbReference type="InterPro" id="IPR021870">
    <property type="entry name" value="MVP_shoulder"/>
</dbReference>
<dbReference type="Pfam" id="PF17795">
    <property type="entry name" value="Vault_3"/>
    <property type="match status" value="1"/>
</dbReference>
<feature type="repeat" description="MVP" evidence="8">
    <location>
        <begin position="335"/>
        <end position="389"/>
    </location>
</feature>
<evidence type="ECO:0000313" key="16">
    <source>
        <dbReference type="RefSeq" id="XP_022293947.1"/>
    </source>
</evidence>
<evidence type="ECO:0000256" key="6">
    <source>
        <dbReference type="ARBA" id="ARBA00023242"/>
    </source>
</evidence>
<dbReference type="Gene3D" id="2.30.30.620">
    <property type="match status" value="1"/>
</dbReference>
<feature type="repeat" description="MVP" evidence="8">
    <location>
        <begin position="176"/>
        <end position="228"/>
    </location>
</feature>
<evidence type="ECO:0000256" key="3">
    <source>
        <dbReference type="ARBA" id="ARBA00018296"/>
    </source>
</evidence>
<evidence type="ECO:0000259" key="10">
    <source>
        <dbReference type="Pfam" id="PF01505"/>
    </source>
</evidence>
<dbReference type="PANTHER" id="PTHR14165">
    <property type="entry name" value="MAJOR VAULT PROTEIN"/>
    <property type="match status" value="1"/>
</dbReference>
<evidence type="ECO:0000259" key="12">
    <source>
        <dbReference type="Pfam" id="PF17794"/>
    </source>
</evidence>
<feature type="domain" description="Major vault protein repeat" evidence="14">
    <location>
        <begin position="386"/>
        <end position="434"/>
    </location>
</feature>
<feature type="repeat" description="MVP" evidence="8">
    <location>
        <begin position="229"/>
        <end position="283"/>
    </location>
</feature>
<reference evidence="16" key="1">
    <citation type="submission" date="2025-08" db="UniProtKB">
        <authorList>
            <consortium name="RefSeq"/>
        </authorList>
    </citation>
    <scope>IDENTIFICATION</scope>
    <source>
        <tissue evidence="16">Whole sample</tissue>
    </source>
</reference>
<name>A0A8B8AR53_CRAVI</name>
<dbReference type="Gene3D" id="6.20.380.10">
    <property type="match status" value="1"/>
</dbReference>
<dbReference type="InterPro" id="IPR043179">
    <property type="entry name" value="Vault_2_sf"/>
</dbReference>
<evidence type="ECO:0000259" key="11">
    <source>
        <dbReference type="Pfam" id="PF11978"/>
    </source>
</evidence>
<keyword evidence="15" id="KW-1185">Reference proteome</keyword>
<dbReference type="InterPro" id="IPR039059">
    <property type="entry name" value="MVP"/>
</dbReference>
<keyword evidence="4 8" id="KW-0963">Cytoplasm</keyword>
<dbReference type="GO" id="GO:1990904">
    <property type="term" value="C:ribonucleoprotein complex"/>
    <property type="evidence" value="ECO:0007669"/>
    <property type="project" value="UniProtKB-UniRule"/>
</dbReference>
<dbReference type="PROSITE" id="PS51224">
    <property type="entry name" value="MVP"/>
    <property type="match status" value="5"/>
</dbReference>
<dbReference type="FunFam" id="3.30.479.30:FF:000010">
    <property type="entry name" value="major vault protein-like"/>
    <property type="match status" value="1"/>
</dbReference>
<dbReference type="FunFam" id="2.30.30.550:FF:000001">
    <property type="entry name" value="major vault protein-like"/>
    <property type="match status" value="1"/>
</dbReference>
<dbReference type="Gene3D" id="6.10.250.720">
    <property type="match status" value="1"/>
</dbReference>
<dbReference type="InterPro" id="IPR043023">
    <property type="entry name" value="MVP_rep_sf"/>
</dbReference>
<evidence type="ECO:0000259" key="14">
    <source>
        <dbReference type="Pfam" id="PF17796"/>
    </source>
</evidence>
<dbReference type="Proteomes" id="UP000694844">
    <property type="component" value="Chromosome 7"/>
</dbReference>
<evidence type="ECO:0000256" key="8">
    <source>
        <dbReference type="PROSITE-ProRule" id="PRU00571"/>
    </source>
</evidence>
<dbReference type="AlphaFoldDB" id="A0A8B8AR53"/>
<protein>
    <recommendedName>
        <fullName evidence="3">Major vault protein</fullName>
    </recommendedName>
</protein>
<organism evidence="15 16">
    <name type="scientific">Crassostrea virginica</name>
    <name type="common">Eastern oyster</name>
    <dbReference type="NCBI Taxonomy" id="6565"/>
    <lineage>
        <taxon>Eukaryota</taxon>
        <taxon>Metazoa</taxon>
        <taxon>Spiralia</taxon>
        <taxon>Lophotrochozoa</taxon>
        <taxon>Mollusca</taxon>
        <taxon>Bivalvia</taxon>
        <taxon>Autobranchia</taxon>
        <taxon>Pteriomorphia</taxon>
        <taxon>Ostreida</taxon>
        <taxon>Ostreoidea</taxon>
        <taxon>Ostreidae</taxon>
        <taxon>Crassostrea</taxon>
    </lineage>
</organism>
<feature type="domain" description="Major vault protein repeat" evidence="10">
    <location>
        <begin position="173"/>
        <end position="213"/>
    </location>
</feature>
<feature type="domain" description="Major vault protein repeat" evidence="12">
    <location>
        <begin position="48"/>
        <end position="99"/>
    </location>
</feature>
<dbReference type="RefSeq" id="XP_022293947.1">
    <property type="nucleotide sequence ID" value="XM_022438239.1"/>
</dbReference>
<feature type="domain" description="Major vault protein shoulder" evidence="11">
    <location>
        <begin position="530"/>
        <end position="647"/>
    </location>
</feature>
<feature type="domain" description="Major vault protein repeat" evidence="10">
    <location>
        <begin position="121"/>
        <end position="159"/>
    </location>
</feature>
<dbReference type="InterPro" id="IPR041136">
    <property type="entry name" value="Vault_4"/>
</dbReference>
<feature type="domain" description="Major vault protein repeat" evidence="13">
    <location>
        <begin position="468"/>
        <end position="529"/>
    </location>
</feature>
<dbReference type="GeneID" id="111104345"/>
<dbReference type="Gene3D" id="2.30.30.550">
    <property type="entry name" value="Major Vault Protein repeat"/>
    <property type="match status" value="4"/>
</dbReference>
<feature type="domain" description="Major vault protein repeat" evidence="10">
    <location>
        <begin position="331"/>
        <end position="374"/>
    </location>
</feature>
<dbReference type="FunFam" id="2.30.30.560:FF:000001">
    <property type="entry name" value="major vault protein-like"/>
    <property type="match status" value="1"/>
</dbReference>
<evidence type="ECO:0000259" key="13">
    <source>
        <dbReference type="Pfam" id="PF17795"/>
    </source>
</evidence>
<evidence type="ECO:0000256" key="4">
    <source>
        <dbReference type="ARBA" id="ARBA00022490"/>
    </source>
</evidence>
<dbReference type="GO" id="GO:0005634">
    <property type="term" value="C:nucleus"/>
    <property type="evidence" value="ECO:0007669"/>
    <property type="project" value="UniProtKB-SubCell"/>
</dbReference>
<sequence>MSNSILGLKPLQFVHILDLNTNITRLELGPQTVPLKSNEKLITPPLPMVVIKPGHYCVVQDPCSNYVPGEACELKIGQTSVRFTNDSPFPLYPGETLQGAPNFLNLKNDPDISKAIKPLPVILANHAIRLVANNDFEDAFGKHQAGEMWQLEGPLTYRPQPEADIMDIIKPVIIRQGESLRLRAVQEFRDRYGNKHVTGEEWMINRPGAYLPDVYEEVVSVEQCVTLTPINGIVLLASQTLVDSRGIKRLAGEQWLLTGAETDHYFPEIGVEVVSKETIKVLSKGQYCVIKDVVDKHGTPQLGKRELRVGPCSFFLHPGETFENGAVQKVHILGEDDAIVLQAEEAYKDTMFKGKRREPGDVWMLRGPLEYIPPIGVNVIKTRSKIPLSKNEGIYVQDFQTGKVRAEMGPQSYMLSEFEELWEKKLPEVCEELLRQGGGIGTGDIRKMAYFEQSIDPQNLVGRNKTRVVTYRCPGNTAVQVYNYLEKTARVVFGPDLVILGPHENFNVLSLSAGKPKKSNAMKTLCLMLGPDFITDILEVETSDHARLRIQVAFNNHFVYDINGTEEEKCKLFSVPDFIGFACKQMGARIRGAVAQVCFDDFHRHSNQVLTTAVFGTSLGKANSEVRFQENNLVLSSMDIQSIEPVDAKMRDSLSKSVQLAIEISTNSIEAAASHEAARNEQIARGELERQKLFNEKEAERERSKLLELQAVAAAVESTGQAKAEAQAQAERIIIECESEIEAAKLRAEAAEIEHNAQLATQEAMRRQEIDYTKQMNSLEIYKEREMANLEVKKFGEMISTLGTDVLAAIATAGPASQVNLLKSLGLESVLITDGNSPVNLFNTAKGLVSE</sequence>
<evidence type="ECO:0000256" key="7">
    <source>
        <dbReference type="ARBA" id="ARBA00023274"/>
    </source>
</evidence>
<evidence type="ECO:0000256" key="1">
    <source>
        <dbReference type="ARBA" id="ARBA00004123"/>
    </source>
</evidence>
<dbReference type="OrthoDB" id="6125719at2759"/>
<gene>
    <name evidence="16" type="primary">LOC111104345</name>
</gene>
<comment type="subcellular location">
    <subcellularLocation>
        <location evidence="2 8">Cytoplasm</location>
    </subcellularLocation>
    <subcellularLocation>
        <location evidence="1">Nucleus</location>
    </subcellularLocation>
</comment>
<evidence type="ECO:0000256" key="5">
    <source>
        <dbReference type="ARBA" id="ARBA00022737"/>
    </source>
</evidence>
<dbReference type="FunFam" id="2.30.30.570:FF:000001">
    <property type="entry name" value="major vault protein-like"/>
    <property type="match status" value="1"/>
</dbReference>
<feature type="coiled-coil region" evidence="9">
    <location>
        <begin position="683"/>
        <end position="763"/>
    </location>
</feature>
<keyword evidence="9" id="KW-0175">Coiled coil</keyword>
<dbReference type="InterPro" id="IPR002499">
    <property type="entry name" value="Vault_N"/>
</dbReference>
<dbReference type="Pfam" id="PF01505">
    <property type="entry name" value="Vault"/>
    <property type="match status" value="3"/>
</dbReference>
<evidence type="ECO:0000256" key="2">
    <source>
        <dbReference type="ARBA" id="ARBA00004496"/>
    </source>
</evidence>
<feature type="repeat" description="MVP" evidence="8">
    <location>
        <begin position="124"/>
        <end position="175"/>
    </location>
</feature>
<dbReference type="Gene3D" id="3.30.479.30">
    <property type="entry name" value="Band 7 domain"/>
    <property type="match status" value="1"/>
</dbReference>
<dbReference type="InterPro" id="IPR041134">
    <property type="entry name" value="Vault_2"/>
</dbReference>
<dbReference type="Gene3D" id="2.30.30.570">
    <property type="match status" value="2"/>
</dbReference>
<dbReference type="CDD" id="cd08825">
    <property type="entry name" value="MVP_shoulder"/>
    <property type="match status" value="1"/>
</dbReference>
<dbReference type="GO" id="GO:0005737">
    <property type="term" value="C:cytoplasm"/>
    <property type="evidence" value="ECO:0007669"/>
    <property type="project" value="UniProtKB-SubCell"/>
</dbReference>
<dbReference type="PANTHER" id="PTHR14165:SF16">
    <property type="entry name" value="MAJOR VAULT PROTEIN"/>
    <property type="match status" value="1"/>
</dbReference>
<dbReference type="Pfam" id="PF11978">
    <property type="entry name" value="MVP_shoulder"/>
    <property type="match status" value="1"/>
</dbReference>
<accession>A0A8B8AR53</accession>
<dbReference type="Pfam" id="PF17794">
    <property type="entry name" value="Vault_2"/>
    <property type="match status" value="1"/>
</dbReference>
<keyword evidence="5" id="KW-0677">Repeat</keyword>
<keyword evidence="6" id="KW-0539">Nucleus</keyword>
<proteinExistence type="predicted"/>
<evidence type="ECO:0000313" key="15">
    <source>
        <dbReference type="Proteomes" id="UP000694844"/>
    </source>
</evidence>
<feature type="repeat" description="MVP" evidence="8">
    <location>
        <begin position="284"/>
        <end position="334"/>
    </location>
</feature>
<evidence type="ECO:0000256" key="9">
    <source>
        <dbReference type="SAM" id="Coils"/>
    </source>
</evidence>
<keyword evidence="7 8" id="KW-0687">Ribonucleoprotein</keyword>
<dbReference type="KEGG" id="cvn:111104345"/>
<dbReference type="InterPro" id="IPR040989">
    <property type="entry name" value="Vault_3"/>
</dbReference>
<dbReference type="InterPro" id="IPR041139">
    <property type="entry name" value="MVP_rep_dom"/>
</dbReference>
<dbReference type="Gene3D" id="2.30.30.560">
    <property type="match status" value="2"/>
</dbReference>
<dbReference type="Pfam" id="PF17796">
    <property type="entry name" value="Vault_4"/>
    <property type="match status" value="1"/>
</dbReference>